<accession>A0A437S989</accession>
<evidence type="ECO:0000313" key="2">
    <source>
        <dbReference type="Proteomes" id="UP000288812"/>
    </source>
</evidence>
<evidence type="ECO:0000313" key="1">
    <source>
        <dbReference type="EMBL" id="RVU55424.1"/>
    </source>
</evidence>
<protein>
    <submittedName>
        <fullName evidence="1">Uncharacterized protein</fullName>
    </submittedName>
</protein>
<organism evidence="1 2">
    <name type="scientific">Anaerosphaera multitolerans</name>
    <dbReference type="NCBI Taxonomy" id="2487351"/>
    <lineage>
        <taxon>Bacteria</taxon>
        <taxon>Bacillati</taxon>
        <taxon>Bacillota</taxon>
        <taxon>Tissierellia</taxon>
        <taxon>Tissierellales</taxon>
        <taxon>Peptoniphilaceae</taxon>
        <taxon>Anaerosphaera</taxon>
    </lineage>
</organism>
<dbReference type="Proteomes" id="UP000288812">
    <property type="component" value="Unassembled WGS sequence"/>
</dbReference>
<dbReference type="RefSeq" id="WP_127723096.1">
    <property type="nucleotide sequence ID" value="NZ_RLIH01000002.1"/>
</dbReference>
<name>A0A437S989_9FIRM</name>
<reference evidence="1 2" key="1">
    <citation type="submission" date="2018-11" db="EMBL/GenBank/DDBJ databases">
        <title>Genome sequencing and assembly of Anaerosphaera sp. nov., GS7-6-2.</title>
        <authorList>
            <person name="Rettenmaier R."/>
            <person name="Liebl W."/>
            <person name="Zverlov V."/>
        </authorList>
    </citation>
    <scope>NUCLEOTIDE SEQUENCE [LARGE SCALE GENOMIC DNA]</scope>
    <source>
        <strain evidence="1 2">GS7-6-2</strain>
    </source>
</reference>
<dbReference type="OrthoDB" id="3078572at2"/>
<dbReference type="EMBL" id="RLIH01000002">
    <property type="protein sequence ID" value="RVU55424.1"/>
    <property type="molecule type" value="Genomic_DNA"/>
</dbReference>
<proteinExistence type="predicted"/>
<gene>
    <name evidence="1" type="ORF">EF514_01455</name>
</gene>
<sequence length="190" mass="21487">MKKFYRLSETINKKQDKRVVSVTIRPLLTDMAGVVWLTDLMLQEGDRVTGFYPHTEIMLQKEREGGVIKETVWYNGIVRGQETLILFNLGKTSTGLDIKLYPKSEMGGVTISQAAGGQRAFFPGILQKDDELIFSAPERKTTNNGQPFQKEGFYSYSAAWDSKHKIELPEGKSARVLFTLQQMEEGGEPF</sequence>
<dbReference type="AlphaFoldDB" id="A0A437S989"/>
<comment type="caution">
    <text evidence="1">The sequence shown here is derived from an EMBL/GenBank/DDBJ whole genome shotgun (WGS) entry which is preliminary data.</text>
</comment>
<keyword evidence="2" id="KW-1185">Reference proteome</keyword>